<gene>
    <name evidence="1" type="ORF">B7H17_14160</name>
</gene>
<dbReference type="Proteomes" id="UP000193675">
    <property type="component" value="Unassembled WGS sequence"/>
</dbReference>
<evidence type="ECO:0000313" key="2">
    <source>
        <dbReference type="Proteomes" id="UP000193675"/>
    </source>
</evidence>
<dbReference type="EMBL" id="NBWC01000017">
    <property type="protein sequence ID" value="ORL63690.1"/>
    <property type="molecule type" value="Genomic_DNA"/>
</dbReference>
<proteinExistence type="predicted"/>
<evidence type="ECO:0000313" key="1">
    <source>
        <dbReference type="EMBL" id="ORL63690.1"/>
    </source>
</evidence>
<sequence length="138" mass="14907">MEAAESNLVTTPAMKAALRGGDPAARDYLRMAISRLSDHPEQCAHLVNQLSMHANPAFIFSLTTTLTANKATITMVGRGGNLNRAIKVRVDGPAKQTALQAAYVAFVVELCSRSIRGPSAIDRVLTILKRATRTFSRL</sequence>
<name>A0A1X0ZW81_PSEPU</name>
<organism evidence="1 2">
    <name type="scientific">Pseudomonas putida</name>
    <name type="common">Arthrobacter siderocapsulatus</name>
    <dbReference type="NCBI Taxonomy" id="303"/>
    <lineage>
        <taxon>Bacteria</taxon>
        <taxon>Pseudomonadati</taxon>
        <taxon>Pseudomonadota</taxon>
        <taxon>Gammaproteobacteria</taxon>
        <taxon>Pseudomonadales</taxon>
        <taxon>Pseudomonadaceae</taxon>
        <taxon>Pseudomonas</taxon>
    </lineage>
</organism>
<reference evidence="1 2" key="1">
    <citation type="submission" date="2017-04" db="EMBL/GenBank/DDBJ databases">
        <title>Presence of VIM-2 positive Pseudomonas species in chickens and their surrounding environment.</title>
        <authorList>
            <person name="Zhang R."/>
        </authorList>
    </citation>
    <scope>NUCLEOTIDE SEQUENCE [LARGE SCALE GENOMIC DNA]</scope>
    <source>
        <strain evidence="1 2">DZ-C18</strain>
    </source>
</reference>
<dbReference type="AlphaFoldDB" id="A0A1X0ZW81"/>
<protein>
    <submittedName>
        <fullName evidence="1">Uncharacterized protein</fullName>
    </submittedName>
</protein>
<comment type="caution">
    <text evidence="1">The sequence shown here is derived from an EMBL/GenBank/DDBJ whole genome shotgun (WGS) entry which is preliminary data.</text>
</comment>
<accession>A0A1X0ZW81</accession>